<keyword evidence="13" id="KW-0206">Cytoskeleton</keyword>
<keyword evidence="21" id="KW-1185">Reference proteome</keyword>
<keyword evidence="8" id="KW-0493">Microtubule</keyword>
<gene>
    <name evidence="20" type="ORF">EUX98_g1691</name>
</gene>
<sequence>MDDSDFTLPDSSNAGSRLLSESALFPSGSQQDLSLSDLSINDHPVQNVGGTHRRPFSLLAQPHQRRPLFNPNAAGSSAIVDEEEEEQEGAVEEDEQSAPTPEDIESQRREAARTREERLQHDLFHLRKLNKAFEVYKEALRETKSSTECVADQLEHTDALLNKYMNILAKSGKVTQLMLDERWQGAEADEQVLEEEELAELERRRKEEEERRLAEQRERERAEHEEQERKDREEREEKARLEKERAAEIAATRGTNLLSTVAALKANGDRVHIYKTTRGAPELDYICKSSDSSRSRRGEDSLDVVFVVLRYIPRTDPSAATVSDFMLNAMSTLSAIHFLDKHGDSVAVHMYSCRCEVEIDTTQILST</sequence>
<evidence type="ECO:0000256" key="7">
    <source>
        <dbReference type="ARBA" id="ARBA00022618"/>
    </source>
</evidence>
<dbReference type="EMBL" id="SGPM01000020">
    <property type="protein sequence ID" value="THH32500.1"/>
    <property type="molecule type" value="Genomic_DNA"/>
</dbReference>
<comment type="similarity">
    <text evidence="4">Belongs to the DASH complex DUO1 family.</text>
</comment>
<accession>A0A4S4N980</accession>
<evidence type="ECO:0000256" key="8">
    <source>
        <dbReference type="ARBA" id="ARBA00022701"/>
    </source>
</evidence>
<comment type="caution">
    <text evidence="20">The sequence shown here is derived from an EMBL/GenBank/DDBJ whole genome shotgun (WGS) entry which is preliminary data.</text>
</comment>
<evidence type="ECO:0000313" key="20">
    <source>
        <dbReference type="EMBL" id="THH32500.1"/>
    </source>
</evidence>
<comment type="subcellular location">
    <subcellularLocation>
        <location evidence="3">Chromosome</location>
        <location evidence="3">Centromere</location>
        <location evidence="3">Kinetochore</location>
    </subcellularLocation>
    <subcellularLocation>
        <location evidence="2">Cytoplasm</location>
        <location evidence="2">Cytoskeleton</location>
        <location evidence="2">Spindle</location>
    </subcellularLocation>
    <subcellularLocation>
        <location evidence="1">Nucleus</location>
    </subcellularLocation>
</comment>
<evidence type="ECO:0000256" key="9">
    <source>
        <dbReference type="ARBA" id="ARBA00022776"/>
    </source>
</evidence>
<feature type="region of interest" description="Disordered" evidence="19">
    <location>
        <begin position="214"/>
        <end position="239"/>
    </location>
</feature>
<keyword evidence="15" id="KW-0131">Cell cycle</keyword>
<dbReference type="GO" id="GO:0042729">
    <property type="term" value="C:DASH complex"/>
    <property type="evidence" value="ECO:0007669"/>
    <property type="project" value="InterPro"/>
</dbReference>
<keyword evidence="5" id="KW-0158">Chromosome</keyword>
<feature type="compositionally biased region" description="Acidic residues" evidence="19">
    <location>
        <begin position="80"/>
        <end position="96"/>
    </location>
</feature>
<evidence type="ECO:0000256" key="19">
    <source>
        <dbReference type="SAM" id="MobiDB-lite"/>
    </source>
</evidence>
<dbReference type="Proteomes" id="UP000308730">
    <property type="component" value="Unassembled WGS sequence"/>
</dbReference>
<keyword evidence="10" id="KW-0159">Chromosome partition</keyword>
<keyword evidence="7" id="KW-0132">Cell division</keyword>
<evidence type="ECO:0000256" key="18">
    <source>
        <dbReference type="ARBA" id="ARBA00044358"/>
    </source>
</evidence>
<keyword evidence="11" id="KW-0995">Kinetochore</keyword>
<keyword evidence="9" id="KW-0498">Mitosis</keyword>
<feature type="compositionally biased region" description="Low complexity" evidence="19">
    <location>
        <begin position="29"/>
        <end position="39"/>
    </location>
</feature>
<dbReference type="InterPro" id="IPR013960">
    <property type="entry name" value="DASH_Duo1"/>
</dbReference>
<keyword evidence="6" id="KW-0963">Cytoplasm</keyword>
<protein>
    <recommendedName>
        <fullName evidence="17">DASH complex subunit DUO1</fullName>
    </recommendedName>
    <alternativeName>
        <fullName evidence="18">Outer kinetochore protein DUO1</fullName>
    </alternativeName>
</protein>
<dbReference type="AlphaFoldDB" id="A0A4S4N980"/>
<dbReference type="GO" id="GO:0005874">
    <property type="term" value="C:microtubule"/>
    <property type="evidence" value="ECO:0007669"/>
    <property type="project" value="UniProtKB-KW"/>
</dbReference>
<feature type="region of interest" description="Disordered" evidence="19">
    <location>
        <begin position="1"/>
        <end position="53"/>
    </location>
</feature>
<keyword evidence="12" id="KW-0175">Coiled coil</keyword>
<feature type="compositionally biased region" description="Basic and acidic residues" evidence="19">
    <location>
        <begin position="105"/>
        <end position="116"/>
    </location>
</feature>
<reference evidence="20 21" key="1">
    <citation type="submission" date="2019-02" db="EMBL/GenBank/DDBJ databases">
        <title>Genome sequencing of the rare red list fungi Antrodiella citrinella (Flaviporus citrinellus).</title>
        <authorList>
            <person name="Buettner E."/>
            <person name="Kellner H."/>
        </authorList>
    </citation>
    <scope>NUCLEOTIDE SEQUENCE [LARGE SCALE GENOMIC DNA]</scope>
    <source>
        <strain evidence="20 21">DSM 108506</strain>
    </source>
</reference>
<dbReference type="OrthoDB" id="5599235at2759"/>
<evidence type="ECO:0000256" key="2">
    <source>
        <dbReference type="ARBA" id="ARBA00004186"/>
    </source>
</evidence>
<evidence type="ECO:0000256" key="4">
    <source>
        <dbReference type="ARBA" id="ARBA00005366"/>
    </source>
</evidence>
<dbReference type="GO" id="GO:0072686">
    <property type="term" value="C:mitotic spindle"/>
    <property type="evidence" value="ECO:0007669"/>
    <property type="project" value="InterPro"/>
</dbReference>
<name>A0A4S4N980_9APHY</name>
<dbReference type="PANTHER" id="PTHR28216:SF1">
    <property type="entry name" value="DASH COMPLEX SUBUNIT DUO1"/>
    <property type="match status" value="1"/>
</dbReference>
<evidence type="ECO:0000256" key="11">
    <source>
        <dbReference type="ARBA" id="ARBA00022838"/>
    </source>
</evidence>
<organism evidence="20 21">
    <name type="scientific">Antrodiella citrinella</name>
    <dbReference type="NCBI Taxonomy" id="2447956"/>
    <lineage>
        <taxon>Eukaryota</taxon>
        <taxon>Fungi</taxon>
        <taxon>Dikarya</taxon>
        <taxon>Basidiomycota</taxon>
        <taxon>Agaricomycotina</taxon>
        <taxon>Agaricomycetes</taxon>
        <taxon>Polyporales</taxon>
        <taxon>Steccherinaceae</taxon>
        <taxon>Antrodiella</taxon>
    </lineage>
</organism>
<evidence type="ECO:0000256" key="14">
    <source>
        <dbReference type="ARBA" id="ARBA00023242"/>
    </source>
</evidence>
<evidence type="ECO:0000256" key="13">
    <source>
        <dbReference type="ARBA" id="ARBA00023212"/>
    </source>
</evidence>
<dbReference type="PANTHER" id="PTHR28216">
    <property type="entry name" value="DASH COMPLEX SUBUNIT DUO1"/>
    <property type="match status" value="1"/>
</dbReference>
<dbReference type="Pfam" id="PF08651">
    <property type="entry name" value="DASH_Duo1"/>
    <property type="match status" value="1"/>
</dbReference>
<evidence type="ECO:0000256" key="5">
    <source>
        <dbReference type="ARBA" id="ARBA00022454"/>
    </source>
</evidence>
<evidence type="ECO:0000256" key="6">
    <source>
        <dbReference type="ARBA" id="ARBA00022490"/>
    </source>
</evidence>
<proteinExistence type="inferred from homology"/>
<dbReference type="GO" id="GO:0007059">
    <property type="term" value="P:chromosome segregation"/>
    <property type="evidence" value="ECO:0007669"/>
    <property type="project" value="UniProtKB-KW"/>
</dbReference>
<evidence type="ECO:0000256" key="10">
    <source>
        <dbReference type="ARBA" id="ARBA00022829"/>
    </source>
</evidence>
<keyword evidence="16" id="KW-0137">Centromere</keyword>
<keyword evidence="14" id="KW-0539">Nucleus</keyword>
<evidence type="ECO:0000256" key="15">
    <source>
        <dbReference type="ARBA" id="ARBA00023306"/>
    </source>
</evidence>
<evidence type="ECO:0000256" key="12">
    <source>
        <dbReference type="ARBA" id="ARBA00023054"/>
    </source>
</evidence>
<evidence type="ECO:0000256" key="3">
    <source>
        <dbReference type="ARBA" id="ARBA00004629"/>
    </source>
</evidence>
<dbReference type="GO" id="GO:0000278">
    <property type="term" value="P:mitotic cell cycle"/>
    <property type="evidence" value="ECO:0007669"/>
    <property type="project" value="InterPro"/>
</dbReference>
<evidence type="ECO:0000256" key="1">
    <source>
        <dbReference type="ARBA" id="ARBA00004123"/>
    </source>
</evidence>
<feature type="region of interest" description="Disordered" evidence="19">
    <location>
        <begin position="79"/>
        <end position="116"/>
    </location>
</feature>
<evidence type="ECO:0000313" key="21">
    <source>
        <dbReference type="Proteomes" id="UP000308730"/>
    </source>
</evidence>
<evidence type="ECO:0000256" key="17">
    <source>
        <dbReference type="ARBA" id="ARBA00044152"/>
    </source>
</evidence>
<dbReference type="GO" id="GO:0051301">
    <property type="term" value="P:cell division"/>
    <property type="evidence" value="ECO:0007669"/>
    <property type="project" value="UniProtKB-KW"/>
</dbReference>
<evidence type="ECO:0000256" key="16">
    <source>
        <dbReference type="ARBA" id="ARBA00023328"/>
    </source>
</evidence>